<gene>
    <name evidence="1" type="ORF">I7I52_07661</name>
</gene>
<dbReference type="EMBL" id="JAEVHI010000005">
    <property type="protein sequence ID" value="KAG5290598.1"/>
    <property type="molecule type" value="Genomic_DNA"/>
</dbReference>
<protein>
    <submittedName>
        <fullName evidence="1">Uncharacterized protein</fullName>
    </submittedName>
</protein>
<reference evidence="1 2" key="1">
    <citation type="submission" date="2021-01" db="EMBL/GenBank/DDBJ databases">
        <title>Chromosome-level genome assembly of a human fungal pathogen reveals clustering of transcriptionally co-regulated genes.</title>
        <authorList>
            <person name="Voorhies M."/>
            <person name="Cohen S."/>
            <person name="Shea T.P."/>
            <person name="Petrus S."/>
            <person name="Munoz J.F."/>
            <person name="Poplawski S."/>
            <person name="Goldman W.E."/>
            <person name="Michael T."/>
            <person name="Cuomo C.A."/>
            <person name="Sil A."/>
            <person name="Beyhan S."/>
        </authorList>
    </citation>
    <scope>NUCLEOTIDE SEQUENCE [LARGE SCALE GENOMIC DNA]</scope>
    <source>
        <strain evidence="1 2">G184AR</strain>
    </source>
</reference>
<dbReference type="VEuPathDB" id="FungiDB:I7I52_07661"/>
<organism evidence="1 2">
    <name type="scientific">Ajellomyces capsulatus</name>
    <name type="common">Darling's disease fungus</name>
    <name type="synonym">Histoplasma capsulatum</name>
    <dbReference type="NCBI Taxonomy" id="5037"/>
    <lineage>
        <taxon>Eukaryota</taxon>
        <taxon>Fungi</taxon>
        <taxon>Dikarya</taxon>
        <taxon>Ascomycota</taxon>
        <taxon>Pezizomycotina</taxon>
        <taxon>Eurotiomycetes</taxon>
        <taxon>Eurotiomycetidae</taxon>
        <taxon>Onygenales</taxon>
        <taxon>Ajellomycetaceae</taxon>
        <taxon>Histoplasma</taxon>
    </lineage>
</organism>
<accession>A0A8H8CVS2</accession>
<sequence>MIIRSVFPGVDRAAILYWVHWVFKSGRCEVLQPLLQLSLVQVIRKRLFKGGEKATTRLRRLRVVL</sequence>
<evidence type="ECO:0000313" key="2">
    <source>
        <dbReference type="Proteomes" id="UP000670092"/>
    </source>
</evidence>
<dbReference type="Proteomes" id="UP000670092">
    <property type="component" value="Unassembled WGS sequence"/>
</dbReference>
<evidence type="ECO:0000313" key="1">
    <source>
        <dbReference type="EMBL" id="KAG5290598.1"/>
    </source>
</evidence>
<dbReference type="AlphaFoldDB" id="A0A8H8CVS2"/>
<comment type="caution">
    <text evidence="1">The sequence shown here is derived from an EMBL/GenBank/DDBJ whole genome shotgun (WGS) entry which is preliminary data.</text>
</comment>
<name>A0A8H8CVS2_AJECA</name>
<proteinExistence type="predicted"/>